<gene>
    <name evidence="1" type="ORF">A11Q_313</name>
</gene>
<name>M4V5T8_9BACT</name>
<dbReference type="Gene3D" id="3.10.129.10">
    <property type="entry name" value="Hotdog Thioesterase"/>
    <property type="match status" value="1"/>
</dbReference>
<accession>M4V5T8</accession>
<dbReference type="InterPro" id="IPR027961">
    <property type="entry name" value="DUF4442"/>
</dbReference>
<dbReference type="EMBL" id="CP003537">
    <property type="protein sequence ID" value="AGH94533.1"/>
    <property type="molecule type" value="Genomic_DNA"/>
</dbReference>
<protein>
    <recommendedName>
        <fullName evidence="3">DUF4442 domain-containing protein</fullName>
    </recommendedName>
</protein>
<reference evidence="1 2" key="1">
    <citation type="journal article" date="2013" name="ISME J.">
        <title>By their genes ye shall know them: genomic signatures of predatory bacteria.</title>
        <authorList>
            <person name="Pasternak Z."/>
            <person name="Pietrokovski S."/>
            <person name="Rotem O."/>
            <person name="Gophna U."/>
            <person name="Lurie-Weinberger M.N."/>
            <person name="Jurkevitch E."/>
        </authorList>
    </citation>
    <scope>NUCLEOTIDE SEQUENCE [LARGE SCALE GENOMIC DNA]</scope>
    <source>
        <strain evidence="1 2">JSS</strain>
    </source>
</reference>
<organism evidence="1 2">
    <name type="scientific">Pseudobdellovibrio exovorus JSS</name>
    <dbReference type="NCBI Taxonomy" id="1184267"/>
    <lineage>
        <taxon>Bacteria</taxon>
        <taxon>Pseudomonadati</taxon>
        <taxon>Bdellovibrionota</taxon>
        <taxon>Bdellovibrionia</taxon>
        <taxon>Bdellovibrionales</taxon>
        <taxon>Pseudobdellovibrionaceae</taxon>
        <taxon>Pseudobdellovibrio</taxon>
    </lineage>
</organism>
<dbReference type="AlphaFoldDB" id="M4V5T8"/>
<dbReference type="InterPro" id="IPR029069">
    <property type="entry name" value="HotDog_dom_sf"/>
</dbReference>
<dbReference type="eggNOG" id="COG2050">
    <property type="taxonomic scope" value="Bacteria"/>
</dbReference>
<evidence type="ECO:0000313" key="1">
    <source>
        <dbReference type="EMBL" id="AGH94533.1"/>
    </source>
</evidence>
<dbReference type="KEGG" id="bex:A11Q_313"/>
<proteinExistence type="predicted"/>
<evidence type="ECO:0008006" key="3">
    <source>
        <dbReference type="Google" id="ProtNLM"/>
    </source>
</evidence>
<evidence type="ECO:0000313" key="2">
    <source>
        <dbReference type="Proteomes" id="UP000012040"/>
    </source>
</evidence>
<dbReference type="HOGENOM" id="CLU_116159_0_0_7"/>
<dbReference type="STRING" id="1184267.A11Q_313"/>
<dbReference type="SUPFAM" id="SSF54637">
    <property type="entry name" value="Thioesterase/thiol ester dehydrase-isomerase"/>
    <property type="match status" value="1"/>
</dbReference>
<sequence>MQGESFKTWFFRHGMNLYPMFFCTGGKVLYIQKDWKCARVQLKFGLRTRNYVGTIFGGSQFSAVDPFHIVLLINIFKKKYVVWDKAAEIKFKKPGRGKLRTEVRYEDEEIKYIQQQAEEHGRYEFVKTVEWIDEEGDVVSTVSKTIYVATKEYFRQRQKEKSERKSVSDQNS</sequence>
<dbReference type="PATRIC" id="fig|1184267.3.peg.314"/>
<dbReference type="Pfam" id="PF14539">
    <property type="entry name" value="DUF4442"/>
    <property type="match status" value="1"/>
</dbReference>
<keyword evidence="2" id="KW-1185">Reference proteome</keyword>
<dbReference type="Proteomes" id="UP000012040">
    <property type="component" value="Chromosome"/>
</dbReference>